<evidence type="ECO:0008006" key="4">
    <source>
        <dbReference type="Google" id="ProtNLM"/>
    </source>
</evidence>
<feature type="chain" id="PRO_5030903008" description="Lipoprotein" evidence="1">
    <location>
        <begin position="26"/>
        <end position="185"/>
    </location>
</feature>
<organism evidence="2 3">
    <name type="scientific">Pseudomonas kielensis</name>
    <dbReference type="NCBI Taxonomy" id="2762577"/>
    <lineage>
        <taxon>Bacteria</taxon>
        <taxon>Pseudomonadati</taxon>
        <taxon>Pseudomonadota</taxon>
        <taxon>Gammaproteobacteria</taxon>
        <taxon>Pseudomonadales</taxon>
        <taxon>Pseudomonadaceae</taxon>
        <taxon>Pseudomonas</taxon>
    </lineage>
</organism>
<dbReference type="AlphaFoldDB" id="A0A7X1GDJ8"/>
<comment type="caution">
    <text evidence="2">The sequence shown here is derived from an EMBL/GenBank/DDBJ whole genome shotgun (WGS) entry which is preliminary data.</text>
</comment>
<proteinExistence type="predicted"/>
<evidence type="ECO:0000313" key="2">
    <source>
        <dbReference type="EMBL" id="MBC2690465.1"/>
    </source>
</evidence>
<sequence>MKTSLAFPLAITFALVMTGCSSRQAGDLTSEPVVPLVMNDHQASMTFRTIGGEGDHPVSYTYGYANAGFQSAGDRVYDSAYFKRIPAYLKKIAGGTDSISQLVEADKTVYVEGEVKAKSFTLNGIPMPTPFDKEQPAAQQFTPHAKKNYLVETVIADTWVMSVYEVSATGERKTIGVRKVDSAAN</sequence>
<name>A0A7X1GDJ8_9PSED</name>
<keyword evidence="3" id="KW-1185">Reference proteome</keyword>
<evidence type="ECO:0000313" key="3">
    <source>
        <dbReference type="Proteomes" id="UP000526003"/>
    </source>
</evidence>
<dbReference type="PROSITE" id="PS51257">
    <property type="entry name" value="PROKAR_LIPOPROTEIN"/>
    <property type="match status" value="1"/>
</dbReference>
<dbReference type="RefSeq" id="WP_185818396.1">
    <property type="nucleotide sequence ID" value="NZ_CP130043.1"/>
</dbReference>
<protein>
    <recommendedName>
        <fullName evidence="4">Lipoprotein</fullName>
    </recommendedName>
</protein>
<gene>
    <name evidence="2" type="ORF">H7995_11730</name>
</gene>
<dbReference type="EMBL" id="JACMYG010000009">
    <property type="protein sequence ID" value="MBC2690465.1"/>
    <property type="molecule type" value="Genomic_DNA"/>
</dbReference>
<dbReference type="Proteomes" id="UP000526003">
    <property type="component" value="Unassembled WGS sequence"/>
</dbReference>
<accession>A0A7X1GDJ8</accession>
<reference evidence="2 3" key="1">
    <citation type="submission" date="2020-08" db="EMBL/GenBank/DDBJ databases">
        <title>Pseudomonas sp. nov.</title>
        <authorList>
            <person name="Gieschler S."/>
            <person name="Fiedler G."/>
            <person name="Brinks E."/>
            <person name="Boehnlein C."/>
            <person name="Franz C.M.A.P."/>
            <person name="Kabisch J."/>
        </authorList>
    </citation>
    <scope>NUCLEOTIDE SEQUENCE [LARGE SCALE GENOMIC DNA]</scope>
    <source>
        <strain evidence="2 3">MBT-1</strain>
    </source>
</reference>
<evidence type="ECO:0000256" key="1">
    <source>
        <dbReference type="SAM" id="SignalP"/>
    </source>
</evidence>
<keyword evidence="1" id="KW-0732">Signal</keyword>
<feature type="signal peptide" evidence="1">
    <location>
        <begin position="1"/>
        <end position="25"/>
    </location>
</feature>